<dbReference type="SUPFAM" id="SSF52540">
    <property type="entry name" value="P-loop containing nucleoside triphosphate hydrolases"/>
    <property type="match status" value="1"/>
</dbReference>
<name>A0ABV9XY30_9PSEU</name>
<dbReference type="InterPro" id="IPR027417">
    <property type="entry name" value="P-loop_NTPase"/>
</dbReference>
<dbReference type="RefSeq" id="WP_344041648.1">
    <property type="nucleotide sequence ID" value="NZ_BAAAKE010000029.1"/>
</dbReference>
<organism evidence="1 2">
    <name type="scientific">Saccharothrix xinjiangensis</name>
    <dbReference type="NCBI Taxonomy" id="204798"/>
    <lineage>
        <taxon>Bacteria</taxon>
        <taxon>Bacillati</taxon>
        <taxon>Actinomycetota</taxon>
        <taxon>Actinomycetes</taxon>
        <taxon>Pseudonocardiales</taxon>
        <taxon>Pseudonocardiaceae</taxon>
        <taxon>Saccharothrix</taxon>
    </lineage>
</organism>
<comment type="caution">
    <text evidence="1">The sequence shown here is derived from an EMBL/GenBank/DDBJ whole genome shotgun (WGS) entry which is preliminary data.</text>
</comment>
<evidence type="ECO:0000313" key="2">
    <source>
        <dbReference type="Proteomes" id="UP001595833"/>
    </source>
</evidence>
<gene>
    <name evidence="1" type="ORF">ACFPFM_11280</name>
</gene>
<dbReference type="PRINTS" id="PR00364">
    <property type="entry name" value="DISEASERSIST"/>
</dbReference>
<accession>A0ABV9XY30</accession>
<reference evidence="2" key="1">
    <citation type="journal article" date="2019" name="Int. J. Syst. Evol. Microbiol.">
        <title>The Global Catalogue of Microorganisms (GCM) 10K type strain sequencing project: providing services to taxonomists for standard genome sequencing and annotation.</title>
        <authorList>
            <consortium name="The Broad Institute Genomics Platform"/>
            <consortium name="The Broad Institute Genome Sequencing Center for Infectious Disease"/>
            <person name="Wu L."/>
            <person name="Ma J."/>
        </authorList>
    </citation>
    <scope>NUCLEOTIDE SEQUENCE [LARGE SCALE GENOMIC DNA]</scope>
    <source>
        <strain evidence="2">KCTC 12848</strain>
    </source>
</reference>
<dbReference type="EMBL" id="JBHSJB010000010">
    <property type="protein sequence ID" value="MFC5054337.1"/>
    <property type="molecule type" value="Genomic_DNA"/>
</dbReference>
<proteinExistence type="predicted"/>
<dbReference type="Proteomes" id="UP001595833">
    <property type="component" value="Unassembled WGS sequence"/>
</dbReference>
<sequence>MPGHDQNRDRVHNVVTGPVLAPLVQAGTITGGVHVTPHVTPVPRQLPAPPAGFTGRRHELTRLTELLDDAADRGGTVLISALSGVGGIGKTWLALHWAHRNADRFPDGQLFVDLRGFASDGAPLSAEAAMRGFLTGLGVAPDRVPPEPGAQVGLYRSLVADRRVLVVLDNAADTGQVAPLLPGSTSCAVLVTSRHHLPGLLTGHGAHALVLTELSDTEARRLLERRLGPDRLAAEPEATAELLTCCAGLPLALGIVAGRALAHPDLPLAVLAAELRDVTTRLTALDEEDSPANLTAVLSWSHAALPPDRAEAFALLGIAPGTGFGPESAATTTGLNPTGTAVLLRALERASLTQQPSPGRYRLHDLVRLHAADRAVRDLPDRVAPALRRLVDHYLCPDRSDSSDSGPTFRATLRVFGPTVRVAVGRW</sequence>
<protein>
    <submittedName>
        <fullName evidence="1">NB-ARC domain-containing protein</fullName>
    </submittedName>
</protein>
<dbReference type="PANTHER" id="PTHR47691:SF3">
    <property type="entry name" value="HTH-TYPE TRANSCRIPTIONAL REGULATOR RV0890C-RELATED"/>
    <property type="match status" value="1"/>
</dbReference>
<keyword evidence="2" id="KW-1185">Reference proteome</keyword>
<evidence type="ECO:0000313" key="1">
    <source>
        <dbReference type="EMBL" id="MFC5054337.1"/>
    </source>
</evidence>
<dbReference type="PANTHER" id="PTHR47691">
    <property type="entry name" value="REGULATOR-RELATED"/>
    <property type="match status" value="1"/>
</dbReference>
<dbReference type="Gene3D" id="3.40.50.300">
    <property type="entry name" value="P-loop containing nucleotide triphosphate hydrolases"/>
    <property type="match status" value="1"/>
</dbReference>